<dbReference type="Proteomes" id="UP000054481">
    <property type="component" value="Unassembled WGS sequence"/>
</dbReference>
<sequence length="524" mass="58782">MSEMRQTVVHRASPATKPSSKYMTPYSSIPIPAFFWGNESWKQYASSLPRHTGNVEARKLIGNGSYGQLERLVTEALQVMERIYGSVEQPDASSPVGLVDLRLSDDLNQWKREQEKAGRVLPAKCFGLRPATDRGIQMLQGEDWPAPLLTANALFGSGWANLSIGTYDPRVLYSNYCCDMTFYYEHGFHKVFPEFERAIHISGNADPYSRSTFAGSERRKASELGRRYICGKVDFETKLAPSLAGKSARVDRRTMQVVGLSESSLLGMGAEAISRGFDPAAVMADLLYASPATDVVDVGSDLGNSEVMNWFLMTADVTDSGIITEEILRRVYDAFSHSCGLILTERWTEPTALMNAALYVWHFVNDRHFFLRRAVLGYPKARRTAPDQREGDLDEVFDERNHTTGFSRPLKNRCNGRDTCNQVTNIIENHPASDALGQLWWHLVTGPLDYVRRGVVDGQREEKLVIGLQEILAQNWHNALVHEMNWLMCHASQHAWQVNFLMETAMFGSLLDDGGLSGKLDRIG</sequence>
<dbReference type="AlphaFoldDB" id="A0A0F7ZHJ5"/>
<keyword evidence="3" id="KW-1185">Reference proteome</keyword>
<proteinExistence type="predicted"/>
<reference evidence="2 3" key="1">
    <citation type="journal article" date="2014" name="Genome Biol. Evol.">
        <title>Comparative genomics and transcriptomics analyses reveal divergent lifestyle features of nematode endoparasitic fungus Hirsutella minnesotensis.</title>
        <authorList>
            <person name="Lai Y."/>
            <person name="Liu K."/>
            <person name="Zhang X."/>
            <person name="Zhang X."/>
            <person name="Li K."/>
            <person name="Wang N."/>
            <person name="Shu C."/>
            <person name="Wu Y."/>
            <person name="Wang C."/>
            <person name="Bushley K.E."/>
            <person name="Xiang M."/>
            <person name="Liu X."/>
        </authorList>
    </citation>
    <scope>NUCLEOTIDE SEQUENCE [LARGE SCALE GENOMIC DNA]</scope>
    <source>
        <strain evidence="2 3">3608</strain>
    </source>
</reference>
<accession>A0A0F7ZHJ5</accession>
<evidence type="ECO:0000256" key="1">
    <source>
        <dbReference type="SAM" id="MobiDB-lite"/>
    </source>
</evidence>
<dbReference type="OrthoDB" id="640151at2759"/>
<gene>
    <name evidence="2" type="ORF">HIM_07826</name>
</gene>
<organism evidence="2 3">
    <name type="scientific">Hirsutella minnesotensis 3608</name>
    <dbReference type="NCBI Taxonomy" id="1043627"/>
    <lineage>
        <taxon>Eukaryota</taxon>
        <taxon>Fungi</taxon>
        <taxon>Dikarya</taxon>
        <taxon>Ascomycota</taxon>
        <taxon>Pezizomycotina</taxon>
        <taxon>Sordariomycetes</taxon>
        <taxon>Hypocreomycetidae</taxon>
        <taxon>Hypocreales</taxon>
        <taxon>Ophiocordycipitaceae</taxon>
        <taxon>Hirsutella</taxon>
    </lineage>
</organism>
<name>A0A0F7ZHJ5_9HYPO</name>
<feature type="region of interest" description="Disordered" evidence="1">
    <location>
        <begin position="1"/>
        <end position="21"/>
    </location>
</feature>
<dbReference type="EMBL" id="KQ030542">
    <property type="protein sequence ID" value="KJZ72751.1"/>
    <property type="molecule type" value="Genomic_DNA"/>
</dbReference>
<evidence type="ECO:0000313" key="3">
    <source>
        <dbReference type="Proteomes" id="UP000054481"/>
    </source>
</evidence>
<protein>
    <submittedName>
        <fullName evidence="2">Uncharacterized protein</fullName>
    </submittedName>
</protein>
<evidence type="ECO:0000313" key="2">
    <source>
        <dbReference type="EMBL" id="KJZ72751.1"/>
    </source>
</evidence>